<dbReference type="AlphaFoldDB" id="A0A0B6ZVV7"/>
<dbReference type="GO" id="GO:0005886">
    <property type="term" value="C:plasma membrane"/>
    <property type="evidence" value="ECO:0007669"/>
    <property type="project" value="UniProtKB-SubCell"/>
</dbReference>
<evidence type="ECO:0000256" key="9">
    <source>
        <dbReference type="ARBA" id="ARBA00023180"/>
    </source>
</evidence>
<accession>A0A0B6ZVV7</accession>
<protein>
    <recommendedName>
        <fullName evidence="12">Scavenger receptor class B member 1</fullName>
    </recommendedName>
</protein>
<dbReference type="GO" id="GO:0005044">
    <property type="term" value="F:scavenger receptor activity"/>
    <property type="evidence" value="ECO:0007669"/>
    <property type="project" value="TreeGrafter"/>
</dbReference>
<organism evidence="11">
    <name type="scientific">Arion vulgaris</name>
    <dbReference type="NCBI Taxonomy" id="1028688"/>
    <lineage>
        <taxon>Eukaryota</taxon>
        <taxon>Metazoa</taxon>
        <taxon>Spiralia</taxon>
        <taxon>Lophotrochozoa</taxon>
        <taxon>Mollusca</taxon>
        <taxon>Gastropoda</taxon>
        <taxon>Heterobranchia</taxon>
        <taxon>Euthyneura</taxon>
        <taxon>Panpulmonata</taxon>
        <taxon>Eupulmonata</taxon>
        <taxon>Stylommatophora</taxon>
        <taxon>Helicina</taxon>
        <taxon>Arionoidea</taxon>
        <taxon>Arionidae</taxon>
        <taxon>Arion</taxon>
    </lineage>
</organism>
<dbReference type="PRINTS" id="PR01610">
    <property type="entry name" value="CD36ANTIGEN"/>
</dbReference>
<dbReference type="GO" id="GO:0005737">
    <property type="term" value="C:cytoplasm"/>
    <property type="evidence" value="ECO:0007669"/>
    <property type="project" value="TreeGrafter"/>
</dbReference>
<evidence type="ECO:0000256" key="5">
    <source>
        <dbReference type="ARBA" id="ARBA00022989"/>
    </source>
</evidence>
<dbReference type="InterPro" id="IPR002159">
    <property type="entry name" value="CD36_fam"/>
</dbReference>
<gene>
    <name evidence="11" type="primary">ORF83771</name>
</gene>
<dbReference type="PRINTS" id="PR01609">
    <property type="entry name" value="CD36FAMILY"/>
</dbReference>
<evidence type="ECO:0000256" key="4">
    <source>
        <dbReference type="ARBA" id="ARBA00022692"/>
    </source>
</evidence>
<evidence type="ECO:0000256" key="7">
    <source>
        <dbReference type="ARBA" id="ARBA00023157"/>
    </source>
</evidence>
<evidence type="ECO:0000256" key="10">
    <source>
        <dbReference type="SAM" id="Phobius"/>
    </source>
</evidence>
<keyword evidence="8" id="KW-0675">Receptor</keyword>
<evidence type="ECO:0000256" key="2">
    <source>
        <dbReference type="ARBA" id="ARBA00010532"/>
    </source>
</evidence>
<feature type="non-terminal residue" evidence="11">
    <location>
        <position position="1"/>
    </location>
</feature>
<keyword evidence="9" id="KW-0325">Glycoprotein</keyword>
<keyword evidence="3" id="KW-1003">Cell membrane</keyword>
<keyword evidence="5 10" id="KW-1133">Transmembrane helix</keyword>
<dbReference type="Pfam" id="PF01130">
    <property type="entry name" value="CD36"/>
    <property type="match status" value="1"/>
</dbReference>
<evidence type="ECO:0000256" key="3">
    <source>
        <dbReference type="ARBA" id="ARBA00022475"/>
    </source>
</evidence>
<dbReference type="InterPro" id="IPR005428">
    <property type="entry name" value="CD36/SCARB1/SNMP1"/>
</dbReference>
<evidence type="ECO:0000256" key="1">
    <source>
        <dbReference type="ARBA" id="ARBA00004651"/>
    </source>
</evidence>
<evidence type="ECO:0000256" key="6">
    <source>
        <dbReference type="ARBA" id="ARBA00023136"/>
    </source>
</evidence>
<reference evidence="11" key="1">
    <citation type="submission" date="2014-12" db="EMBL/GenBank/DDBJ databases">
        <title>Insight into the proteome of Arion vulgaris.</title>
        <authorList>
            <person name="Aradska J."/>
            <person name="Bulat T."/>
            <person name="Smidak R."/>
            <person name="Sarate P."/>
            <person name="Gangsoo J."/>
            <person name="Sialana F."/>
            <person name="Bilban M."/>
            <person name="Lubec G."/>
        </authorList>
    </citation>
    <scope>NUCLEOTIDE SEQUENCE</scope>
    <source>
        <tissue evidence="11">Skin</tissue>
    </source>
</reference>
<dbReference type="PANTHER" id="PTHR11923:SF51">
    <property type="entry name" value="LYSOSOME MEMBRANE PROTEIN 2"/>
    <property type="match status" value="1"/>
</dbReference>
<sequence length="479" mass="54138">AVGALITTIGVILIPTVDHIVTEQIKKKVILSNTSELYDVWQDVPVPVYMQFYFFNVCNVQEILSGKKPYVDQHGPYTYRERRIKFDIVWNSNGTVTYRQNRTFTFIPEMSVGNDTDMITTLNPLIATLAQGFQWFPTTIKRLISMALGMVTGQVLFISRPVAELLWGYDDPPLIQLNRYLPSLFPLSRIGYFIQKNYTDDGLYTVVTGEIDIGRLGTISHFNGKSTIDIWTTKWAGMVNGTDGSLYSPFAFEEEVLEAFIPDICRSVRAIYEGDVYTPQAIAVRRYSGNVYDTLNATANPDNIGFCTPENNCLPSGLLNGAECQKYVHGFDVPVIFSFPHFLYSEPEVVNSIYGMQPNTEEHGSYIDIEPWTGLVLQVARRMQVNMFVEKVDSISQTENIRTMYFPIFWLNESSVTDDKHANMLIDQLFTPLFIINIVEIVLICLGSLLVVTGAALCLRTICLVRRSYCGIPRNVTAD</sequence>
<evidence type="ECO:0000256" key="8">
    <source>
        <dbReference type="ARBA" id="ARBA00023170"/>
    </source>
</evidence>
<evidence type="ECO:0000313" key="11">
    <source>
        <dbReference type="EMBL" id="CEK72748.1"/>
    </source>
</evidence>
<keyword evidence="7" id="KW-1015">Disulfide bond</keyword>
<proteinExistence type="inferred from homology"/>
<dbReference type="EMBL" id="HACG01025883">
    <property type="protein sequence ID" value="CEK72748.1"/>
    <property type="molecule type" value="Transcribed_RNA"/>
</dbReference>
<name>A0A0B6ZVV7_9EUPU</name>
<keyword evidence="6 10" id="KW-0472">Membrane</keyword>
<evidence type="ECO:0008006" key="12">
    <source>
        <dbReference type="Google" id="ProtNLM"/>
    </source>
</evidence>
<comment type="similarity">
    <text evidence="2">Belongs to the CD36 family.</text>
</comment>
<dbReference type="PANTHER" id="PTHR11923">
    <property type="entry name" value="SCAVENGER RECEPTOR CLASS B TYPE-1 SR-B1"/>
    <property type="match status" value="1"/>
</dbReference>
<comment type="subcellular location">
    <subcellularLocation>
        <location evidence="1">Cell membrane</location>
        <topology evidence="1">Multi-pass membrane protein</topology>
    </subcellularLocation>
</comment>
<feature type="transmembrane region" description="Helical" evidence="10">
    <location>
        <begin position="433"/>
        <end position="459"/>
    </location>
</feature>
<keyword evidence="4 10" id="KW-0812">Transmembrane</keyword>